<dbReference type="STRING" id="1296121.A0A1A6A5B0"/>
<dbReference type="EMBL" id="CP144534">
    <property type="protein sequence ID" value="WWC61871.1"/>
    <property type="molecule type" value="Genomic_DNA"/>
</dbReference>
<feature type="compositionally biased region" description="Basic and acidic residues" evidence="1">
    <location>
        <begin position="853"/>
        <end position="865"/>
    </location>
</feature>
<accession>A0A1A6A5B0</accession>
<dbReference type="GO" id="GO:0005739">
    <property type="term" value="C:mitochondrion"/>
    <property type="evidence" value="ECO:0007669"/>
    <property type="project" value="TreeGrafter"/>
</dbReference>
<evidence type="ECO:0000313" key="3">
    <source>
        <dbReference type="EMBL" id="WWC61871.1"/>
    </source>
</evidence>
<dbReference type="Gene3D" id="3.40.50.720">
    <property type="entry name" value="NAD(P)-binding Rossmann-like Domain"/>
    <property type="match status" value="1"/>
</dbReference>
<protein>
    <recommendedName>
        <fullName evidence="5">Enoyl reductase (ER) domain-containing protein</fullName>
    </recommendedName>
</protein>
<reference evidence="3" key="2">
    <citation type="submission" date="2013-07" db="EMBL/GenBank/DDBJ databases">
        <authorList>
            <consortium name="The Broad Institute Genome Sequencing Platform"/>
            <person name="Cuomo C."/>
            <person name="Litvintseva A."/>
            <person name="Chen Y."/>
            <person name="Heitman J."/>
            <person name="Sun S."/>
            <person name="Springer D."/>
            <person name="Dromer F."/>
            <person name="Young S.K."/>
            <person name="Zeng Q."/>
            <person name="Gargeya S."/>
            <person name="Fitzgerald M."/>
            <person name="Abouelleil A."/>
            <person name="Alvarado L."/>
            <person name="Berlin A.M."/>
            <person name="Chapman S.B."/>
            <person name="Dewar J."/>
            <person name="Goldberg J."/>
            <person name="Griggs A."/>
            <person name="Gujja S."/>
            <person name="Hansen M."/>
            <person name="Howarth C."/>
            <person name="Imamovic A."/>
            <person name="Larimer J."/>
            <person name="McCowan C."/>
            <person name="Murphy C."/>
            <person name="Pearson M."/>
            <person name="Priest M."/>
            <person name="Roberts A."/>
            <person name="Saif S."/>
            <person name="Shea T."/>
            <person name="Sykes S."/>
            <person name="Wortman J."/>
            <person name="Nusbaum C."/>
            <person name="Birren B."/>
        </authorList>
    </citation>
    <scope>NUCLEOTIDE SEQUENCE</scope>
    <source>
        <strain evidence="3">CBS 10117</strain>
    </source>
</reference>
<feature type="compositionally biased region" description="Polar residues" evidence="1">
    <location>
        <begin position="530"/>
        <end position="539"/>
    </location>
</feature>
<evidence type="ECO:0008006" key="5">
    <source>
        <dbReference type="Google" id="ProtNLM"/>
    </source>
</evidence>
<dbReference type="PANTHER" id="PTHR11695">
    <property type="entry name" value="ALCOHOL DEHYDROGENASE RELATED"/>
    <property type="match status" value="1"/>
</dbReference>
<feature type="compositionally biased region" description="Low complexity" evidence="1">
    <location>
        <begin position="1180"/>
        <end position="1193"/>
    </location>
</feature>
<proteinExistence type="predicted"/>
<dbReference type="GeneID" id="28968265"/>
<feature type="compositionally biased region" description="Low complexity" evidence="1">
    <location>
        <begin position="446"/>
        <end position="463"/>
    </location>
</feature>
<keyword evidence="4" id="KW-1185">Reference proteome</keyword>
<dbReference type="OrthoDB" id="201656at2759"/>
<feature type="compositionally biased region" description="Low complexity" evidence="1">
    <location>
        <begin position="73"/>
        <end position="83"/>
    </location>
</feature>
<feature type="compositionally biased region" description="Polar residues" evidence="1">
    <location>
        <begin position="804"/>
        <end position="818"/>
    </location>
</feature>
<gene>
    <name evidence="2" type="ORF">I303_04566</name>
    <name evidence="3" type="ORF">I303_104456</name>
</gene>
<feature type="compositionally biased region" description="Polar residues" evidence="1">
    <location>
        <begin position="692"/>
        <end position="710"/>
    </location>
</feature>
<evidence type="ECO:0000313" key="4">
    <source>
        <dbReference type="Proteomes" id="UP000078595"/>
    </source>
</evidence>
<feature type="compositionally biased region" description="Acidic residues" evidence="1">
    <location>
        <begin position="291"/>
        <end position="300"/>
    </location>
</feature>
<dbReference type="InterPro" id="IPR011032">
    <property type="entry name" value="GroES-like_sf"/>
</dbReference>
<feature type="compositionally biased region" description="Low complexity" evidence="1">
    <location>
        <begin position="355"/>
        <end position="369"/>
    </location>
</feature>
<feature type="compositionally biased region" description="Low complexity" evidence="1">
    <location>
        <begin position="239"/>
        <end position="257"/>
    </location>
</feature>
<feature type="compositionally biased region" description="Low complexity" evidence="1">
    <location>
        <begin position="127"/>
        <end position="139"/>
    </location>
</feature>
<dbReference type="RefSeq" id="XP_018263075.1">
    <property type="nucleotide sequence ID" value="XM_018407864.1"/>
</dbReference>
<dbReference type="EMBL" id="KI894031">
    <property type="protein sequence ID" value="OBR85233.1"/>
    <property type="molecule type" value="Genomic_DNA"/>
</dbReference>
<dbReference type="VEuPathDB" id="FungiDB:I303_04566"/>
<reference evidence="3" key="3">
    <citation type="submission" date="2024-02" db="EMBL/GenBank/DDBJ databases">
        <title>Comparative genomics of Cryptococcus and Kwoniella reveals pathogenesis evolution and contrasting modes of karyotype evolution via chromosome fusion or intercentromeric recombination.</title>
        <authorList>
            <person name="Coelho M.A."/>
            <person name="David-Palma M."/>
            <person name="Shea T."/>
            <person name="Bowers K."/>
            <person name="McGinley-Smith S."/>
            <person name="Mohammad A.W."/>
            <person name="Gnirke A."/>
            <person name="Yurkov A.M."/>
            <person name="Nowrousian M."/>
            <person name="Sun S."/>
            <person name="Cuomo C.A."/>
            <person name="Heitman J."/>
        </authorList>
    </citation>
    <scope>NUCLEOTIDE SEQUENCE</scope>
    <source>
        <strain evidence="3">CBS 10117</strain>
    </source>
</reference>
<dbReference type="InterPro" id="IPR050700">
    <property type="entry name" value="YIM1/Zinc_Alcohol_DH_Fams"/>
</dbReference>
<feature type="region of interest" description="Disordered" evidence="1">
    <location>
        <begin position="1"/>
        <end position="767"/>
    </location>
</feature>
<reference evidence="2" key="1">
    <citation type="submission" date="2013-07" db="EMBL/GenBank/DDBJ databases">
        <title>The Genome Sequence of Cryptococcus dejecticola CBS10117.</title>
        <authorList>
            <consortium name="The Broad Institute Genome Sequencing Platform"/>
            <person name="Cuomo C."/>
            <person name="Litvintseva A."/>
            <person name="Chen Y."/>
            <person name="Heitman J."/>
            <person name="Sun S."/>
            <person name="Springer D."/>
            <person name="Dromer F."/>
            <person name="Young S.K."/>
            <person name="Zeng Q."/>
            <person name="Gargeya S."/>
            <person name="Fitzgerald M."/>
            <person name="Abouelleil A."/>
            <person name="Alvarado L."/>
            <person name="Berlin A.M."/>
            <person name="Chapman S.B."/>
            <person name="Dewar J."/>
            <person name="Goldberg J."/>
            <person name="Griggs A."/>
            <person name="Gujja S."/>
            <person name="Hansen M."/>
            <person name="Howarth C."/>
            <person name="Imamovic A."/>
            <person name="Larimer J."/>
            <person name="McCowan C."/>
            <person name="Murphy C."/>
            <person name="Pearson M."/>
            <person name="Priest M."/>
            <person name="Roberts A."/>
            <person name="Saif S."/>
            <person name="Shea T."/>
            <person name="Sykes S."/>
            <person name="Wortman J."/>
            <person name="Nusbaum C."/>
            <person name="Birren B."/>
        </authorList>
    </citation>
    <scope>NUCLEOTIDE SEQUENCE [LARGE SCALE GENOMIC DNA]</scope>
    <source>
        <strain evidence="2">CBS 10117</strain>
    </source>
</reference>
<dbReference type="SUPFAM" id="SSF50129">
    <property type="entry name" value="GroES-like"/>
    <property type="match status" value="1"/>
</dbReference>
<feature type="compositionally biased region" description="Polar residues" evidence="1">
    <location>
        <begin position="616"/>
        <end position="626"/>
    </location>
</feature>
<evidence type="ECO:0000256" key="1">
    <source>
        <dbReference type="SAM" id="MobiDB-lite"/>
    </source>
</evidence>
<name>A0A1A6A5B0_9TREE</name>
<feature type="compositionally biased region" description="Low complexity" evidence="1">
    <location>
        <begin position="199"/>
        <end position="211"/>
    </location>
</feature>
<sequence length="1317" mass="141937">MPKPTFFQAVMKKPTRSYADPYHSSPWDDQEQNQQASFSSSRYGGGGGSSYYQSSRYDEYHQNGAGPSRPRRTGSSVSSSVMSDLAPPTSAHSLGSRFPKPARRVVSNITLRDGNIIHDHPTSLPKSSSSAVGVGSTTTTRKKTIKAPRVGEEAISRNGTVKKKKKKPRSEAGYTHVDNESILSSPTSTGSLIMPPPIHSRSSETSSSAPSSPIPPLSPTTSIHPSTNPPRRTGEKHLTPLPLLTPPSSEMSTPSSSANRVPTLNTDKDKPVPNLPKLAVQTAPKVAVAAESDDEDEDEVFYTPRSSVVDLQIPSPIPSPVNSDPVHTPKPTQQAPIPPILKFLPPTPAPIPETSVSPFHSEPSSSASSLHPDRPFAPRPSPSLVIPSYIESGSSREAVESPRNEEEDAQSAYGEAGSDEEESSERQGRSGRSRQTSGTLDRPNQGVWSNNSSVVGHSVPPSVDGHRSASRQSSSRHISRNSSDELQFHGKRRPSIPASEASFVSAPNKLEGSVRGSISGYGKGGWAAANSFSGRSRPSSPVMFMPSSGDGFSDFHVQPPPRQSKFTPLPSASLSPTFDKITDGVRLGGSSARESQNGLVPERRYGEGLRPHSRGDSSPSEYSQLSDGLEGLEMPSRSYLKDYSAGSASRSTPPSEVESGGGEANRTTANPSGPPIPGSLAFPVARVGSLSLGHTTSRPPSRAVSHTQAPSRPMSPAMDYRPPSRAASQATSRPMSPVMDYRPTSPVPNRPNSVMSNSNSPMTFNSPSFLNPDILTILPEMTHEDSDRLYRSAASESGGKGRRTSMQDWGSYNPSRRSSIFRAKSEVGHEYEEDDRDTPLPPPRRSKSVMGFRSHEQERSEKKWEGSSYGDGVLMESNGRASESVGGYTNLILPSGAYRPINPAKSASAVDSRILGMPHATMASIVLSTTFSRHSSTPAHLRDQLPPLVDFSSHLKPPTKVNDHQLLVQVYAVAIDQNDVRGLDEKARYEVGKFVPGRSFVGRALVVGADEKEVVRGDIVIGINDIRKSGALSEYMIIDRRRISRAPFPTQLTLEQLSLLPLQGISAARAVRTHLIRNSRALIINAHTGVAALVCQEMSRSGVNVTAVITGGEDSHGHHKQCLENGARGVLTGSPAAVMLNLEESAWDYVFDSMGGNRVAEAAKRLLKDGGTFITTIRPDSSSSSDSNSTTNNPHESSKHSRPSGLKSLKAAFGSSRSKQKDYKNINVEYLPAVGTGEPEVDSSGMDYRDIMEEPCMAIFRPHLPDSASIKHNSSLYSGTDLNHNDKNQAKTIVHFEKGHEIFKRDWEGVRVIRVIN</sequence>
<feature type="compositionally biased region" description="Low complexity" evidence="1">
    <location>
        <begin position="750"/>
        <end position="762"/>
    </location>
</feature>
<organism evidence="2">
    <name type="scientific">Kwoniella dejecticola CBS 10117</name>
    <dbReference type="NCBI Taxonomy" id="1296121"/>
    <lineage>
        <taxon>Eukaryota</taxon>
        <taxon>Fungi</taxon>
        <taxon>Dikarya</taxon>
        <taxon>Basidiomycota</taxon>
        <taxon>Agaricomycotina</taxon>
        <taxon>Tremellomycetes</taxon>
        <taxon>Tremellales</taxon>
        <taxon>Cryptococcaceae</taxon>
        <taxon>Kwoniella</taxon>
    </lineage>
</organism>
<feature type="compositionally biased region" description="Polar residues" evidence="1">
    <location>
        <begin position="564"/>
        <end position="576"/>
    </location>
</feature>
<dbReference type="KEGG" id="kdj:28968265"/>
<evidence type="ECO:0000313" key="2">
    <source>
        <dbReference type="EMBL" id="OBR85233.1"/>
    </source>
</evidence>
<dbReference type="PANTHER" id="PTHR11695:SF294">
    <property type="entry name" value="RETICULON-4-INTERACTING PROTEIN 1, MITOCHONDRIAL"/>
    <property type="match status" value="1"/>
</dbReference>
<dbReference type="Gene3D" id="3.90.180.10">
    <property type="entry name" value="Medium-chain alcohol dehydrogenases, catalytic domain"/>
    <property type="match status" value="1"/>
</dbReference>
<feature type="region of interest" description="Disordered" evidence="1">
    <location>
        <begin position="785"/>
        <end position="867"/>
    </location>
</feature>
<feature type="region of interest" description="Disordered" evidence="1">
    <location>
        <begin position="1175"/>
        <end position="1206"/>
    </location>
</feature>
<feature type="compositionally biased region" description="Polar residues" evidence="1">
    <location>
        <begin position="181"/>
        <end position="191"/>
    </location>
</feature>
<dbReference type="Proteomes" id="UP000078595">
    <property type="component" value="Chromosome 5"/>
</dbReference>
<dbReference type="InterPro" id="IPR036291">
    <property type="entry name" value="NAD(P)-bd_dom_sf"/>
</dbReference>
<dbReference type="SUPFAM" id="SSF51735">
    <property type="entry name" value="NAD(P)-binding Rossmann-fold domains"/>
    <property type="match status" value="1"/>
</dbReference>
<feature type="compositionally biased region" description="Basic and acidic residues" evidence="1">
    <location>
        <begin position="601"/>
        <end position="615"/>
    </location>
</feature>